<keyword evidence="1" id="KW-0812">Transmembrane</keyword>
<dbReference type="AlphaFoldDB" id="A0A1M4U8M0"/>
<protein>
    <submittedName>
        <fullName evidence="2">Uncharacterized protein</fullName>
    </submittedName>
</protein>
<evidence type="ECO:0000256" key="1">
    <source>
        <dbReference type="SAM" id="Phobius"/>
    </source>
</evidence>
<feature type="transmembrane region" description="Helical" evidence="1">
    <location>
        <begin position="34"/>
        <end position="50"/>
    </location>
</feature>
<dbReference type="STRING" id="1121884.SAMN02745131_00559"/>
<keyword evidence="1" id="KW-1133">Transmembrane helix</keyword>
<evidence type="ECO:0000313" key="3">
    <source>
        <dbReference type="Proteomes" id="UP000184048"/>
    </source>
</evidence>
<evidence type="ECO:0000313" key="2">
    <source>
        <dbReference type="EMBL" id="SHE52920.1"/>
    </source>
</evidence>
<sequence>MPERKPDQTRGTIGFFFVILLGLVIGIFIKRVQLGLIIGLALGLLGSSMLKRR</sequence>
<feature type="transmembrane region" description="Helical" evidence="1">
    <location>
        <begin position="12"/>
        <end position="28"/>
    </location>
</feature>
<accession>A0A1M4U8M0</accession>
<reference evidence="2 3" key="1">
    <citation type="submission" date="2016-11" db="EMBL/GenBank/DDBJ databases">
        <authorList>
            <person name="Jaros S."/>
            <person name="Januszkiewicz K."/>
            <person name="Wedrychowicz H."/>
        </authorList>
    </citation>
    <scope>NUCLEOTIDE SEQUENCE [LARGE SCALE GENOMIC DNA]</scope>
    <source>
        <strain evidence="2 3">DSM 18119</strain>
    </source>
</reference>
<dbReference type="EMBL" id="FQUU01000002">
    <property type="protein sequence ID" value="SHE52920.1"/>
    <property type="molecule type" value="Genomic_DNA"/>
</dbReference>
<proteinExistence type="predicted"/>
<dbReference type="Proteomes" id="UP000184048">
    <property type="component" value="Unassembled WGS sequence"/>
</dbReference>
<name>A0A1M4U8M0_9BACT</name>
<dbReference type="RefSeq" id="WP_175546002.1">
    <property type="nucleotide sequence ID" value="NZ_FQUU01000002.1"/>
</dbReference>
<keyword evidence="3" id="KW-1185">Reference proteome</keyword>
<organism evidence="2 3">
    <name type="scientific">Flavisolibacter ginsengisoli DSM 18119</name>
    <dbReference type="NCBI Taxonomy" id="1121884"/>
    <lineage>
        <taxon>Bacteria</taxon>
        <taxon>Pseudomonadati</taxon>
        <taxon>Bacteroidota</taxon>
        <taxon>Chitinophagia</taxon>
        <taxon>Chitinophagales</taxon>
        <taxon>Chitinophagaceae</taxon>
        <taxon>Flavisolibacter</taxon>
    </lineage>
</organism>
<keyword evidence="1" id="KW-0472">Membrane</keyword>
<gene>
    <name evidence="2" type="ORF">SAMN02745131_00559</name>
</gene>